<feature type="binding site" evidence="7 8">
    <location>
        <position position="12"/>
    </location>
    <ligand>
        <name>S-adenosyl-L-methionine</name>
        <dbReference type="ChEBI" id="CHEBI:59789"/>
    </ligand>
</feature>
<dbReference type="Gene3D" id="1.10.8.100">
    <property type="entry name" value="Ribosomal RNA adenine dimethylase-like, domain 2"/>
    <property type="match status" value="1"/>
</dbReference>
<evidence type="ECO:0000256" key="1">
    <source>
        <dbReference type="ARBA" id="ARBA00022490"/>
    </source>
</evidence>
<keyword evidence="2 7" id="KW-0698">rRNA processing</keyword>
<dbReference type="AlphaFoldDB" id="A0A1G2N140"/>
<evidence type="ECO:0000256" key="8">
    <source>
        <dbReference type="PROSITE-ProRule" id="PRU01026"/>
    </source>
</evidence>
<keyword evidence="3 7" id="KW-0489">Methyltransferase</keyword>
<evidence type="ECO:0000256" key="7">
    <source>
        <dbReference type="HAMAP-Rule" id="MF_00607"/>
    </source>
</evidence>
<proteinExistence type="inferred from homology"/>
<comment type="function">
    <text evidence="7">Specifically dimethylates two adjacent adenosines (A1518 and A1519) in the loop of a conserved hairpin near the 3'-end of 16S rRNA in the 30S particle. May play a critical role in biogenesis of 30S subunits.</text>
</comment>
<dbReference type="InterPro" id="IPR029063">
    <property type="entry name" value="SAM-dependent_MTases_sf"/>
</dbReference>
<feature type="binding site" evidence="7 8">
    <location>
        <position position="14"/>
    </location>
    <ligand>
        <name>S-adenosyl-L-methionine</name>
        <dbReference type="ChEBI" id="CHEBI:59789"/>
    </ligand>
</feature>
<dbReference type="GO" id="GO:0005829">
    <property type="term" value="C:cytosol"/>
    <property type="evidence" value="ECO:0007669"/>
    <property type="project" value="TreeGrafter"/>
</dbReference>
<keyword evidence="4 7" id="KW-0808">Transferase</keyword>
<evidence type="ECO:0000256" key="6">
    <source>
        <dbReference type="ARBA" id="ARBA00022884"/>
    </source>
</evidence>
<dbReference type="PANTHER" id="PTHR11727">
    <property type="entry name" value="DIMETHYLADENOSINE TRANSFERASE"/>
    <property type="match status" value="1"/>
</dbReference>
<dbReference type="PROSITE" id="PS01131">
    <property type="entry name" value="RRNA_A_DIMETH"/>
    <property type="match status" value="1"/>
</dbReference>
<evidence type="ECO:0000256" key="4">
    <source>
        <dbReference type="ARBA" id="ARBA00022679"/>
    </source>
</evidence>
<dbReference type="Pfam" id="PF00398">
    <property type="entry name" value="RrnaAD"/>
    <property type="match status" value="1"/>
</dbReference>
<dbReference type="InterPro" id="IPR001737">
    <property type="entry name" value="KsgA/Erm"/>
</dbReference>
<comment type="similarity">
    <text evidence="7">Belongs to the class I-like SAM-binding methyltransferase superfamily. rRNA adenine N(6)-methyltransferase family. RsmA subfamily.</text>
</comment>
<dbReference type="PROSITE" id="PS51689">
    <property type="entry name" value="SAM_RNA_A_N6_MT"/>
    <property type="match status" value="1"/>
</dbReference>
<dbReference type="InterPro" id="IPR020598">
    <property type="entry name" value="rRNA_Ade_methylase_Trfase_N"/>
</dbReference>
<evidence type="ECO:0000256" key="3">
    <source>
        <dbReference type="ARBA" id="ARBA00022603"/>
    </source>
</evidence>
<dbReference type="Gene3D" id="3.40.50.150">
    <property type="entry name" value="Vaccinia Virus protein VP39"/>
    <property type="match status" value="1"/>
</dbReference>
<dbReference type="CDD" id="cd02440">
    <property type="entry name" value="AdoMet_MTases"/>
    <property type="match status" value="1"/>
</dbReference>
<dbReference type="STRING" id="1802315.A3F51_03395"/>
<dbReference type="EC" id="2.1.1.182" evidence="7"/>
<dbReference type="Proteomes" id="UP000178089">
    <property type="component" value="Unassembled WGS sequence"/>
</dbReference>
<dbReference type="GO" id="GO:0003723">
    <property type="term" value="F:RNA binding"/>
    <property type="evidence" value="ECO:0007669"/>
    <property type="project" value="UniProtKB-UniRule"/>
</dbReference>
<evidence type="ECO:0000313" key="12">
    <source>
        <dbReference type="Proteomes" id="UP000178089"/>
    </source>
</evidence>
<feature type="binding site" evidence="7 8">
    <location>
        <position position="88"/>
    </location>
    <ligand>
        <name>S-adenosyl-L-methionine</name>
        <dbReference type="ChEBI" id="CHEBI:59789"/>
    </ligand>
</feature>
<feature type="binding site" evidence="7 8">
    <location>
        <position position="60"/>
    </location>
    <ligand>
        <name>S-adenosyl-L-methionine</name>
        <dbReference type="ChEBI" id="CHEBI:59789"/>
    </ligand>
</feature>
<comment type="caution">
    <text evidence="11">The sequence shown here is derived from an EMBL/GenBank/DDBJ whole genome shotgun (WGS) entry which is preliminary data.</text>
</comment>
<dbReference type="SUPFAM" id="SSF53335">
    <property type="entry name" value="S-adenosyl-L-methionine-dependent methyltransferases"/>
    <property type="match status" value="1"/>
</dbReference>
<comment type="catalytic activity">
    <reaction evidence="7">
        <text>adenosine(1518)/adenosine(1519) in 16S rRNA + 4 S-adenosyl-L-methionine = N(6)-dimethyladenosine(1518)/N(6)-dimethyladenosine(1519) in 16S rRNA + 4 S-adenosyl-L-homocysteine + 4 H(+)</text>
        <dbReference type="Rhea" id="RHEA:19609"/>
        <dbReference type="Rhea" id="RHEA-COMP:10232"/>
        <dbReference type="Rhea" id="RHEA-COMP:10233"/>
        <dbReference type="ChEBI" id="CHEBI:15378"/>
        <dbReference type="ChEBI" id="CHEBI:57856"/>
        <dbReference type="ChEBI" id="CHEBI:59789"/>
        <dbReference type="ChEBI" id="CHEBI:74411"/>
        <dbReference type="ChEBI" id="CHEBI:74493"/>
        <dbReference type="EC" id="2.1.1.182"/>
    </reaction>
</comment>
<keyword evidence="5 7" id="KW-0949">S-adenosyl-L-methionine</keyword>
<name>A0A1G2N140_9BACT</name>
<feature type="domain" description="Ribosomal RNA adenine methylase transferase N-terminal" evidence="10">
    <location>
        <begin position="19"/>
        <end position="227"/>
    </location>
</feature>
<feature type="binding site" evidence="7 8">
    <location>
        <position position="144"/>
    </location>
    <ligand>
        <name>S-adenosyl-L-methionine</name>
        <dbReference type="ChEBI" id="CHEBI:59789"/>
    </ligand>
</feature>
<feature type="binding site" evidence="7 8">
    <location>
        <position position="39"/>
    </location>
    <ligand>
        <name>S-adenosyl-L-methionine</name>
        <dbReference type="ChEBI" id="CHEBI:59789"/>
    </ligand>
</feature>
<accession>A0A1G2N140</accession>
<dbReference type="SMART" id="SM00650">
    <property type="entry name" value="rADc"/>
    <property type="match status" value="1"/>
</dbReference>
<dbReference type="EMBL" id="MHRT01000001">
    <property type="protein sequence ID" value="OHA29743.1"/>
    <property type="molecule type" value="Genomic_DNA"/>
</dbReference>
<protein>
    <recommendedName>
        <fullName evidence="7">Ribosomal RNA small subunit methyltransferase A</fullName>
        <ecNumber evidence="7">2.1.1.182</ecNumber>
    </recommendedName>
    <alternativeName>
        <fullName evidence="7">16S rRNA (adenine(1518)-N(6)/adenine(1519)-N(6))-dimethyltransferase</fullName>
    </alternativeName>
    <alternativeName>
        <fullName evidence="7">16S rRNA dimethyladenosine transferase</fullName>
    </alternativeName>
    <alternativeName>
        <fullName evidence="7">16S rRNA dimethylase</fullName>
    </alternativeName>
    <alternativeName>
        <fullName evidence="7">S-adenosylmethionine-6-N', N'-adenosyl(rRNA) dimethyltransferase</fullName>
    </alternativeName>
</protein>
<dbReference type="InterPro" id="IPR023165">
    <property type="entry name" value="rRNA_Ade_diMease-like_C"/>
</dbReference>
<dbReference type="InterPro" id="IPR020596">
    <property type="entry name" value="rRNA_Ade_Mease_Trfase_CS"/>
</dbReference>
<reference evidence="11 12" key="1">
    <citation type="journal article" date="2016" name="Nat. Commun.">
        <title>Thousands of microbial genomes shed light on interconnected biogeochemical processes in an aquifer system.</title>
        <authorList>
            <person name="Anantharaman K."/>
            <person name="Brown C.T."/>
            <person name="Hug L.A."/>
            <person name="Sharon I."/>
            <person name="Castelle C.J."/>
            <person name="Probst A.J."/>
            <person name="Thomas B.C."/>
            <person name="Singh A."/>
            <person name="Wilkins M.J."/>
            <person name="Karaoz U."/>
            <person name="Brodie E.L."/>
            <person name="Williams K.H."/>
            <person name="Hubbard S.S."/>
            <person name="Banfield J.F."/>
        </authorList>
    </citation>
    <scope>NUCLEOTIDE SEQUENCE [LARGE SCALE GENOMIC DNA]</scope>
</reference>
<feature type="compositionally biased region" description="Low complexity" evidence="9">
    <location>
        <begin position="105"/>
        <end position="119"/>
    </location>
</feature>
<keyword evidence="6 7" id="KW-0694">RNA-binding</keyword>
<dbReference type="HAMAP" id="MF_00607">
    <property type="entry name" value="16SrRNA_methyltr_A"/>
    <property type="match status" value="1"/>
</dbReference>
<keyword evidence="1 7" id="KW-0963">Cytoplasm</keyword>
<dbReference type="GO" id="GO:0052908">
    <property type="term" value="F:16S rRNA (adenine(1518)-N(6)/adenine(1519)-N(6))-dimethyltransferase activity"/>
    <property type="evidence" value="ECO:0007669"/>
    <property type="project" value="UniProtKB-EC"/>
</dbReference>
<evidence type="ECO:0000256" key="5">
    <source>
        <dbReference type="ARBA" id="ARBA00022691"/>
    </source>
</evidence>
<feature type="region of interest" description="Disordered" evidence="9">
    <location>
        <begin position="101"/>
        <end position="122"/>
    </location>
</feature>
<evidence type="ECO:0000259" key="10">
    <source>
        <dbReference type="SMART" id="SM00650"/>
    </source>
</evidence>
<comment type="subcellular location">
    <subcellularLocation>
        <location evidence="7">Cytoplasm</location>
    </subcellularLocation>
</comment>
<evidence type="ECO:0000313" key="11">
    <source>
        <dbReference type="EMBL" id="OHA29743.1"/>
    </source>
</evidence>
<evidence type="ECO:0000256" key="9">
    <source>
        <dbReference type="SAM" id="MobiDB-lite"/>
    </source>
</evidence>
<evidence type="ECO:0000256" key="2">
    <source>
        <dbReference type="ARBA" id="ARBA00022552"/>
    </source>
</evidence>
<sequence length="309" mass="34251">MKLFAKKSLGQHFLNSTHVLRQIILAAHIQKGESVLEIGPGTGVLTRALLDAGANVIAIEKDSRAVGMLEQDFFNEIKSGTLKIIEGDVLDPNILKTKIKSDQLSENSSSENPESSNDSIIKPSHSGSLNCLILESSKYALVANIPYYITGAILEKFLEYEPRPNRMVLLVQKEVAQRIVARDDKESVLSISVKAFGTPKIIAEVPPGAFTPPPTVDSAILSIENISDNLFRAKNFPDVSKDLDIPRFFRLVKTSFAHKRKFLARNLEVIFGQMGIEAIWKKLGLDPKIRAEDLKVEQWLEIAGYNSLN</sequence>
<gene>
    <name evidence="7" type="primary">rsmA</name>
    <name evidence="7" type="synonym">ksgA</name>
    <name evidence="11" type="ORF">A3F51_03395</name>
</gene>
<dbReference type="InterPro" id="IPR011530">
    <property type="entry name" value="rRNA_adenine_dimethylase"/>
</dbReference>
<organism evidence="11 12">
    <name type="scientific">Candidatus Taylorbacteria bacterium RIFCSPHIGHO2_12_FULL_45_16</name>
    <dbReference type="NCBI Taxonomy" id="1802315"/>
    <lineage>
        <taxon>Bacteria</taxon>
        <taxon>Candidatus Tayloriibacteriota</taxon>
    </lineage>
</organism>
<dbReference type="PANTHER" id="PTHR11727:SF7">
    <property type="entry name" value="DIMETHYLADENOSINE TRANSFERASE-RELATED"/>
    <property type="match status" value="1"/>
</dbReference>